<dbReference type="GO" id="GO:0003924">
    <property type="term" value="F:GTPase activity"/>
    <property type="evidence" value="ECO:0007669"/>
    <property type="project" value="InterPro"/>
</dbReference>
<organism evidence="4">
    <name type="scientific">marine metagenome</name>
    <dbReference type="NCBI Taxonomy" id="408172"/>
    <lineage>
        <taxon>unclassified sequences</taxon>
        <taxon>metagenomes</taxon>
        <taxon>ecological metagenomes</taxon>
    </lineage>
</organism>
<dbReference type="FunFam" id="2.70.210.12:FF:000001">
    <property type="entry name" value="GTPase Obg"/>
    <property type="match status" value="1"/>
</dbReference>
<dbReference type="InterPro" id="IPR045086">
    <property type="entry name" value="OBG_GTPase"/>
</dbReference>
<accession>A0A382X3J5</accession>
<evidence type="ECO:0000313" key="4">
    <source>
        <dbReference type="EMBL" id="SVD65682.1"/>
    </source>
</evidence>
<keyword evidence="1" id="KW-0547">Nucleotide-binding</keyword>
<feature type="domain" description="Obg" evidence="3">
    <location>
        <begin position="1"/>
        <end position="122"/>
    </location>
</feature>
<dbReference type="GO" id="GO:0005525">
    <property type="term" value="F:GTP binding"/>
    <property type="evidence" value="ECO:0007669"/>
    <property type="project" value="UniProtKB-KW"/>
</dbReference>
<dbReference type="Pfam" id="PF01018">
    <property type="entry name" value="GTP1_OBG"/>
    <property type="match status" value="1"/>
</dbReference>
<dbReference type="AlphaFoldDB" id="A0A382X3J5"/>
<protein>
    <recommendedName>
        <fullName evidence="3">Obg domain-containing protein</fullName>
    </recommendedName>
</protein>
<proteinExistence type="predicted"/>
<sequence length="122" mass="12677">MKFVDEAIITLQAGKGGHGCLSFRREKFVPRGGPDGGDGGRGGDVILRATAELNTLADFRFTRKFSAGNGVGGAGRNRTGAAGKDCIVPVPAGTLVFAEHTHELLVDLDTHGQEFKVAAGGR</sequence>
<keyword evidence="2" id="KW-0342">GTP-binding</keyword>
<gene>
    <name evidence="4" type="ORF">METZ01_LOCUS418536</name>
</gene>
<dbReference type="EMBL" id="UINC01164697">
    <property type="protein sequence ID" value="SVD65682.1"/>
    <property type="molecule type" value="Genomic_DNA"/>
</dbReference>
<name>A0A382X3J5_9ZZZZ</name>
<dbReference type="PANTHER" id="PTHR11702:SF31">
    <property type="entry name" value="MITOCHONDRIAL RIBOSOME-ASSOCIATED GTPASE 2"/>
    <property type="match status" value="1"/>
</dbReference>
<evidence type="ECO:0000256" key="2">
    <source>
        <dbReference type="ARBA" id="ARBA00023134"/>
    </source>
</evidence>
<dbReference type="InterPro" id="IPR006169">
    <property type="entry name" value="GTP1_OBG_dom"/>
</dbReference>
<feature type="non-terminal residue" evidence="4">
    <location>
        <position position="122"/>
    </location>
</feature>
<evidence type="ECO:0000256" key="1">
    <source>
        <dbReference type="ARBA" id="ARBA00022741"/>
    </source>
</evidence>
<dbReference type="SUPFAM" id="SSF82051">
    <property type="entry name" value="Obg GTP-binding protein N-terminal domain"/>
    <property type="match status" value="1"/>
</dbReference>
<dbReference type="PROSITE" id="PS51883">
    <property type="entry name" value="OBG"/>
    <property type="match status" value="1"/>
</dbReference>
<reference evidence="4" key="1">
    <citation type="submission" date="2018-05" db="EMBL/GenBank/DDBJ databases">
        <authorList>
            <person name="Lanie J.A."/>
            <person name="Ng W.-L."/>
            <person name="Kazmierczak K.M."/>
            <person name="Andrzejewski T.M."/>
            <person name="Davidsen T.M."/>
            <person name="Wayne K.J."/>
            <person name="Tettelin H."/>
            <person name="Glass J.I."/>
            <person name="Rusch D."/>
            <person name="Podicherti R."/>
            <person name="Tsui H.-C.T."/>
            <person name="Winkler M.E."/>
        </authorList>
    </citation>
    <scope>NUCLEOTIDE SEQUENCE</scope>
</reference>
<dbReference type="Gene3D" id="2.70.210.12">
    <property type="entry name" value="GTP1/OBG domain"/>
    <property type="match status" value="1"/>
</dbReference>
<dbReference type="PANTHER" id="PTHR11702">
    <property type="entry name" value="DEVELOPMENTALLY REGULATED GTP-BINDING PROTEIN-RELATED"/>
    <property type="match status" value="1"/>
</dbReference>
<evidence type="ECO:0000259" key="3">
    <source>
        <dbReference type="PROSITE" id="PS51883"/>
    </source>
</evidence>
<dbReference type="InterPro" id="IPR036726">
    <property type="entry name" value="GTP1_OBG_dom_sf"/>
</dbReference>